<protein>
    <submittedName>
        <fullName evidence="1">Nucleoside hydrolase</fullName>
    </submittedName>
</protein>
<sequence length="310" mass="34198">MRRIIIDCDPGHDDAIAICLALAHKKQLKIEAVTTVAGNQTVEKITNNALKILDFLGEDIDVARGVSEPLVRELEIAMDNAHGDSGMDGPILPNSMKKVLKTNAIEHMAKIIRNSNEKITLVAIGPLTNIALLIKTFPDVKDKIEEISLMGGGIFNGNATSAAEFNIYVDPEAAKIVYESGIPIIMSGLDVTNKAYILKEEYQQIRNNGKVSNFVAELLDFYSKYGELHGYTGNAMHDACAVAYLLQPELFAYKDYHVDIITGDGARGKTLADTRPRPLKEPNAKVLLDINREKFVKLLFEAFEKLDEIV</sequence>
<name>A0ACB5UIA2_9FIRM</name>
<comment type="caution">
    <text evidence="1">The sequence shown here is derived from an EMBL/GenBank/DDBJ whole genome shotgun (WGS) entry which is preliminary data.</text>
</comment>
<accession>A0ACB5UIA2</accession>
<dbReference type="Proteomes" id="UP001374599">
    <property type="component" value="Unassembled WGS sequence"/>
</dbReference>
<keyword evidence="1" id="KW-0378">Hydrolase</keyword>
<gene>
    <name evidence="1" type="ORF">AN2V17_14900</name>
</gene>
<organism evidence="1 2">
    <name type="scientific">Vallitalea maricola</name>
    <dbReference type="NCBI Taxonomy" id="3074433"/>
    <lineage>
        <taxon>Bacteria</taxon>
        <taxon>Bacillati</taxon>
        <taxon>Bacillota</taxon>
        <taxon>Clostridia</taxon>
        <taxon>Lachnospirales</taxon>
        <taxon>Vallitaleaceae</taxon>
        <taxon>Vallitalea</taxon>
    </lineage>
</organism>
<evidence type="ECO:0000313" key="2">
    <source>
        <dbReference type="Proteomes" id="UP001374599"/>
    </source>
</evidence>
<proteinExistence type="predicted"/>
<reference evidence="1" key="1">
    <citation type="submission" date="2023-09" db="EMBL/GenBank/DDBJ databases">
        <title>Vallitalea sediminicola and Vallitalea maricola sp. nov., anaerobic bacteria isolated from marine sediment.</title>
        <authorList>
            <person name="Hirano S."/>
            <person name="Maeda A."/>
            <person name="Terahara T."/>
            <person name="Mori K."/>
            <person name="Hamada M."/>
            <person name="Matsumoto R."/>
            <person name="Kobayashi T."/>
        </authorList>
    </citation>
    <scope>NUCLEOTIDE SEQUENCE</scope>
    <source>
        <strain evidence="1">AN17-2</strain>
    </source>
</reference>
<keyword evidence="2" id="KW-1185">Reference proteome</keyword>
<dbReference type="EMBL" id="BTPU01000023">
    <property type="protein sequence ID" value="GMQ62258.1"/>
    <property type="molecule type" value="Genomic_DNA"/>
</dbReference>
<evidence type="ECO:0000313" key="1">
    <source>
        <dbReference type="EMBL" id="GMQ62258.1"/>
    </source>
</evidence>